<organism evidence="9 10">
    <name type="scientific">Candidatus Caccoplasma intestinavium</name>
    <dbReference type="NCBI Taxonomy" id="2840716"/>
    <lineage>
        <taxon>Bacteria</taxon>
        <taxon>Pseudomonadati</taxon>
        <taxon>Bacteroidota</taxon>
        <taxon>Bacteroidia</taxon>
        <taxon>Bacteroidales</taxon>
        <taxon>Bacteroidaceae</taxon>
        <taxon>Bacteroidaceae incertae sedis</taxon>
        <taxon>Candidatus Caccoplasma</taxon>
    </lineage>
</organism>
<feature type="transmembrane region" description="Helical" evidence="8">
    <location>
        <begin position="380"/>
        <end position="397"/>
    </location>
</feature>
<evidence type="ECO:0000256" key="1">
    <source>
        <dbReference type="ARBA" id="ARBA00004651"/>
    </source>
</evidence>
<protein>
    <submittedName>
        <fullName evidence="9">Glycosyltransferase family 39 protein</fullName>
    </submittedName>
</protein>
<evidence type="ECO:0000256" key="2">
    <source>
        <dbReference type="ARBA" id="ARBA00022475"/>
    </source>
</evidence>
<name>A0A9D1GFS9_9BACT</name>
<dbReference type="InterPro" id="IPR050297">
    <property type="entry name" value="LipidA_mod_glycosyltrf_83"/>
</dbReference>
<dbReference type="Pfam" id="PF09852">
    <property type="entry name" value="DUF2079"/>
    <property type="match status" value="1"/>
</dbReference>
<keyword evidence="5 8" id="KW-0812">Transmembrane</keyword>
<feature type="transmembrane region" description="Helical" evidence="8">
    <location>
        <begin position="316"/>
        <end position="333"/>
    </location>
</feature>
<feature type="transmembrane region" description="Helical" evidence="8">
    <location>
        <begin position="204"/>
        <end position="221"/>
    </location>
</feature>
<feature type="transmembrane region" description="Helical" evidence="8">
    <location>
        <begin position="340"/>
        <end position="360"/>
    </location>
</feature>
<dbReference type="InterPro" id="IPR018650">
    <property type="entry name" value="STSV1_Orf64"/>
</dbReference>
<feature type="transmembrane region" description="Helical" evidence="8">
    <location>
        <begin position="289"/>
        <end position="310"/>
    </location>
</feature>
<comment type="subcellular location">
    <subcellularLocation>
        <location evidence="1">Cell membrane</location>
        <topology evidence="1">Multi-pass membrane protein</topology>
    </subcellularLocation>
</comment>
<keyword evidence="3" id="KW-0328">Glycosyltransferase</keyword>
<evidence type="ECO:0000256" key="7">
    <source>
        <dbReference type="ARBA" id="ARBA00023136"/>
    </source>
</evidence>
<reference evidence="9" key="2">
    <citation type="journal article" date="2021" name="PeerJ">
        <title>Extensive microbial diversity within the chicken gut microbiome revealed by metagenomics and culture.</title>
        <authorList>
            <person name="Gilroy R."/>
            <person name="Ravi A."/>
            <person name="Getino M."/>
            <person name="Pursley I."/>
            <person name="Horton D.L."/>
            <person name="Alikhan N.F."/>
            <person name="Baker D."/>
            <person name="Gharbi K."/>
            <person name="Hall N."/>
            <person name="Watson M."/>
            <person name="Adriaenssens E.M."/>
            <person name="Foster-Nyarko E."/>
            <person name="Jarju S."/>
            <person name="Secka A."/>
            <person name="Antonio M."/>
            <person name="Oren A."/>
            <person name="Chaudhuri R.R."/>
            <person name="La Ragione R."/>
            <person name="Hildebrand F."/>
            <person name="Pallen M.J."/>
        </authorList>
    </citation>
    <scope>NUCLEOTIDE SEQUENCE</scope>
    <source>
        <strain evidence="9">21143</strain>
    </source>
</reference>
<evidence type="ECO:0000256" key="8">
    <source>
        <dbReference type="SAM" id="Phobius"/>
    </source>
</evidence>
<dbReference type="EMBL" id="DVKT01000072">
    <property type="protein sequence ID" value="HIT40325.1"/>
    <property type="molecule type" value="Genomic_DNA"/>
</dbReference>
<dbReference type="GO" id="GO:0009103">
    <property type="term" value="P:lipopolysaccharide biosynthetic process"/>
    <property type="evidence" value="ECO:0007669"/>
    <property type="project" value="UniProtKB-ARBA"/>
</dbReference>
<keyword evidence="2" id="KW-1003">Cell membrane</keyword>
<evidence type="ECO:0000256" key="6">
    <source>
        <dbReference type="ARBA" id="ARBA00022989"/>
    </source>
</evidence>
<feature type="transmembrane region" description="Helical" evidence="8">
    <location>
        <begin position="167"/>
        <end position="198"/>
    </location>
</feature>
<dbReference type="PANTHER" id="PTHR33908">
    <property type="entry name" value="MANNOSYLTRANSFERASE YKCB-RELATED"/>
    <property type="match status" value="1"/>
</dbReference>
<accession>A0A9D1GFS9</accession>
<evidence type="ECO:0000256" key="3">
    <source>
        <dbReference type="ARBA" id="ARBA00022676"/>
    </source>
</evidence>
<dbReference type="PANTHER" id="PTHR33908:SF11">
    <property type="entry name" value="MEMBRANE PROTEIN"/>
    <property type="match status" value="1"/>
</dbReference>
<evidence type="ECO:0000256" key="4">
    <source>
        <dbReference type="ARBA" id="ARBA00022679"/>
    </source>
</evidence>
<dbReference type="GO" id="GO:0005886">
    <property type="term" value="C:plasma membrane"/>
    <property type="evidence" value="ECO:0007669"/>
    <property type="project" value="UniProtKB-SubCell"/>
</dbReference>
<comment type="caution">
    <text evidence="9">The sequence shown here is derived from an EMBL/GenBank/DDBJ whole genome shotgun (WGS) entry which is preliminary data.</text>
</comment>
<keyword evidence="4" id="KW-0808">Transferase</keyword>
<proteinExistence type="predicted"/>
<gene>
    <name evidence="9" type="ORF">IAD06_09885</name>
</gene>
<feature type="transmembrane region" description="Helical" evidence="8">
    <location>
        <begin position="138"/>
        <end position="155"/>
    </location>
</feature>
<dbReference type="Proteomes" id="UP000886722">
    <property type="component" value="Unassembled WGS sequence"/>
</dbReference>
<evidence type="ECO:0000313" key="10">
    <source>
        <dbReference type="Proteomes" id="UP000886722"/>
    </source>
</evidence>
<evidence type="ECO:0000313" key="9">
    <source>
        <dbReference type="EMBL" id="HIT40325.1"/>
    </source>
</evidence>
<feature type="transmembrane region" description="Helical" evidence="8">
    <location>
        <begin position="83"/>
        <end position="101"/>
    </location>
</feature>
<evidence type="ECO:0000256" key="5">
    <source>
        <dbReference type="ARBA" id="ARBA00022692"/>
    </source>
</evidence>
<keyword evidence="7 8" id="KW-0472">Membrane</keyword>
<dbReference type="AlphaFoldDB" id="A0A9D1GFS9"/>
<dbReference type="GO" id="GO:0016763">
    <property type="term" value="F:pentosyltransferase activity"/>
    <property type="evidence" value="ECO:0007669"/>
    <property type="project" value="TreeGrafter"/>
</dbReference>
<sequence length="527" mass="58905">MMKKYLPFLLMAVVFFAVYQYCFDSKLDLNGDNASYIQLARTLSDGHGYSNVSPSGFTPASHFPPGYPVFLAFFVSLGLDNLIFFKVLNGILLFASLIALFGLSRRLSGHTTVALTAMLLACFSPHLMHFASMAMSEMLYLACTVAAFVSLYFYAVRKPSAFYCSPWFYAALLAAGAAYYVRTVGASILFAVVLFFLFRKEWKASIAAVGGIVLMLLPWSLRNAACGIESRYFGTIMTVNPWRPEMGTVSSVGEMFSKMITNFDETVLKGFREILFPFLSIDYQHPPGFTGIVAGLLVLAVVVYGCWTLGGKNLRFPFLGFLLANIGLFALWHGGNGSRYVVPVAPFLFLFFYFGLYDLIVWVGRRFFKKSFDVVLSGRWVYLLLLLAIPMMTPVSAQSASARRPFPPAYRNYFELAKAMEKQLPAGAVVACRKPELFSYFAPSHFPMRYLFSQNADAVVADLVKNKVDYVILEQLGYSSTPLYLYPAIQKNPELFPIVSRLPAPDTYLLKFDRKAAAAKFSLQEVK</sequence>
<keyword evidence="6 8" id="KW-1133">Transmembrane helix</keyword>
<reference evidence="9" key="1">
    <citation type="submission" date="2020-10" db="EMBL/GenBank/DDBJ databases">
        <authorList>
            <person name="Gilroy R."/>
        </authorList>
    </citation>
    <scope>NUCLEOTIDE SEQUENCE</scope>
    <source>
        <strain evidence="9">21143</strain>
    </source>
</reference>